<protein>
    <recommendedName>
        <fullName evidence="4">Secreted protein</fullName>
    </recommendedName>
</protein>
<name>A0AAV7SEG8_PLEWA</name>
<evidence type="ECO:0000313" key="2">
    <source>
        <dbReference type="EMBL" id="KAJ1161840.1"/>
    </source>
</evidence>
<proteinExistence type="predicted"/>
<feature type="chain" id="PRO_5043955988" description="Secreted protein" evidence="1">
    <location>
        <begin position="23"/>
        <end position="136"/>
    </location>
</feature>
<accession>A0AAV7SEG8</accession>
<dbReference type="EMBL" id="JANPWB010000008">
    <property type="protein sequence ID" value="KAJ1161840.1"/>
    <property type="molecule type" value="Genomic_DNA"/>
</dbReference>
<feature type="signal peptide" evidence="1">
    <location>
        <begin position="1"/>
        <end position="22"/>
    </location>
</feature>
<dbReference type="AlphaFoldDB" id="A0AAV7SEG8"/>
<keyword evidence="3" id="KW-1185">Reference proteome</keyword>
<organism evidence="2 3">
    <name type="scientific">Pleurodeles waltl</name>
    <name type="common">Iberian ribbed newt</name>
    <dbReference type="NCBI Taxonomy" id="8319"/>
    <lineage>
        <taxon>Eukaryota</taxon>
        <taxon>Metazoa</taxon>
        <taxon>Chordata</taxon>
        <taxon>Craniata</taxon>
        <taxon>Vertebrata</taxon>
        <taxon>Euteleostomi</taxon>
        <taxon>Amphibia</taxon>
        <taxon>Batrachia</taxon>
        <taxon>Caudata</taxon>
        <taxon>Salamandroidea</taxon>
        <taxon>Salamandridae</taxon>
        <taxon>Pleurodelinae</taxon>
        <taxon>Pleurodeles</taxon>
    </lineage>
</organism>
<evidence type="ECO:0000256" key="1">
    <source>
        <dbReference type="SAM" id="SignalP"/>
    </source>
</evidence>
<comment type="caution">
    <text evidence="2">The sequence shown here is derived from an EMBL/GenBank/DDBJ whole genome shotgun (WGS) entry which is preliminary data.</text>
</comment>
<sequence length="136" mass="15562">MQRPVREAYFALLLLRMKTVLAIATLERGNDELARLGLESVSYRSRQQARASPPVALGEYLLFTHKGPAWVPWCPRVASLILTLRRAPRARDGAHGEKQKRAGELWWLRGPLGAINGERKAWEYKDVLHGFERHHT</sequence>
<evidence type="ECO:0000313" key="3">
    <source>
        <dbReference type="Proteomes" id="UP001066276"/>
    </source>
</evidence>
<gene>
    <name evidence="2" type="ORF">NDU88_002321</name>
</gene>
<reference evidence="2" key="1">
    <citation type="journal article" date="2022" name="bioRxiv">
        <title>Sequencing and chromosome-scale assembly of the giantPleurodeles waltlgenome.</title>
        <authorList>
            <person name="Brown T."/>
            <person name="Elewa A."/>
            <person name="Iarovenko S."/>
            <person name="Subramanian E."/>
            <person name="Araus A.J."/>
            <person name="Petzold A."/>
            <person name="Susuki M."/>
            <person name="Suzuki K.-i.T."/>
            <person name="Hayashi T."/>
            <person name="Toyoda A."/>
            <person name="Oliveira C."/>
            <person name="Osipova E."/>
            <person name="Leigh N.D."/>
            <person name="Simon A."/>
            <person name="Yun M.H."/>
        </authorList>
    </citation>
    <scope>NUCLEOTIDE SEQUENCE</scope>
    <source>
        <strain evidence="2">20211129_DDA</strain>
        <tissue evidence="2">Liver</tissue>
    </source>
</reference>
<dbReference type="Proteomes" id="UP001066276">
    <property type="component" value="Chromosome 4_2"/>
</dbReference>
<keyword evidence="1" id="KW-0732">Signal</keyword>
<evidence type="ECO:0008006" key="4">
    <source>
        <dbReference type="Google" id="ProtNLM"/>
    </source>
</evidence>